<sequence>MVSTSESQWHRLPLTKQAAGSAQDIFFSSKAAFLAQIREMLCPSKPVTAHDSGGDDNWCDLSLDTLIDRLKGTQSPDGFGLSQLAKQASKIGAGQGEVTPIKWEGSKAESRFLSRCPKCKVGTQPGQQPLSKPSEGSAGEGASGNQDASSHCPGVAINIFTASGVVLDTDYVAGSSGRSSLSGVQRGLVENGNHVGDVAGLPGRPFGTEELPSQPALDTSGFGAWATDLSLIPGMTLPTGTAQAAGEASSQFAQAPRTPDGATDLSGRREAASDEFGDAAWGFDVSAAPVSSPVLARPERRASPHRGLNRGGSASPSRLARSSSLVEAESNGSEGLKVQIDSAVDADVPDLSFMLSDTLVLPK</sequence>
<gene>
    <name evidence="2" type="ORF">WJX75_005618</name>
</gene>
<keyword evidence="3" id="KW-1185">Reference proteome</keyword>
<feature type="compositionally biased region" description="Low complexity" evidence="1">
    <location>
        <begin position="311"/>
        <end position="325"/>
    </location>
</feature>
<accession>A0ABR2YQ20</accession>
<feature type="region of interest" description="Disordered" evidence="1">
    <location>
        <begin position="238"/>
        <end position="271"/>
    </location>
</feature>
<dbReference type="Proteomes" id="UP001491310">
    <property type="component" value="Unassembled WGS sequence"/>
</dbReference>
<dbReference type="EMBL" id="JALJOT010000007">
    <property type="protein sequence ID" value="KAK9908987.1"/>
    <property type="molecule type" value="Genomic_DNA"/>
</dbReference>
<comment type="caution">
    <text evidence="2">The sequence shown here is derived from an EMBL/GenBank/DDBJ whole genome shotgun (WGS) entry which is preliminary data.</text>
</comment>
<protein>
    <submittedName>
        <fullName evidence="2">Uncharacterized protein</fullName>
    </submittedName>
</protein>
<feature type="region of interest" description="Disordered" evidence="1">
    <location>
        <begin position="292"/>
        <end position="335"/>
    </location>
</feature>
<reference evidence="2 3" key="1">
    <citation type="journal article" date="2024" name="Nat. Commun.">
        <title>Phylogenomics reveals the evolutionary origins of lichenization in chlorophyte algae.</title>
        <authorList>
            <person name="Puginier C."/>
            <person name="Libourel C."/>
            <person name="Otte J."/>
            <person name="Skaloud P."/>
            <person name="Haon M."/>
            <person name="Grisel S."/>
            <person name="Petersen M."/>
            <person name="Berrin J.G."/>
            <person name="Delaux P.M."/>
            <person name="Dal Grande F."/>
            <person name="Keller J."/>
        </authorList>
    </citation>
    <scope>NUCLEOTIDE SEQUENCE [LARGE SCALE GENOMIC DNA]</scope>
    <source>
        <strain evidence="2 3">SAG 216-7</strain>
    </source>
</reference>
<evidence type="ECO:0000313" key="2">
    <source>
        <dbReference type="EMBL" id="KAK9908987.1"/>
    </source>
</evidence>
<feature type="region of interest" description="Disordered" evidence="1">
    <location>
        <begin position="119"/>
        <end position="149"/>
    </location>
</feature>
<evidence type="ECO:0000313" key="3">
    <source>
        <dbReference type="Proteomes" id="UP001491310"/>
    </source>
</evidence>
<organism evidence="2 3">
    <name type="scientific">Coccomyxa subellipsoidea</name>
    <dbReference type="NCBI Taxonomy" id="248742"/>
    <lineage>
        <taxon>Eukaryota</taxon>
        <taxon>Viridiplantae</taxon>
        <taxon>Chlorophyta</taxon>
        <taxon>core chlorophytes</taxon>
        <taxon>Trebouxiophyceae</taxon>
        <taxon>Trebouxiophyceae incertae sedis</taxon>
        <taxon>Coccomyxaceae</taxon>
        <taxon>Coccomyxa</taxon>
    </lineage>
</organism>
<evidence type="ECO:0000256" key="1">
    <source>
        <dbReference type="SAM" id="MobiDB-lite"/>
    </source>
</evidence>
<feature type="compositionally biased region" description="Polar residues" evidence="1">
    <location>
        <begin position="238"/>
        <end position="253"/>
    </location>
</feature>
<name>A0ABR2YQ20_9CHLO</name>
<proteinExistence type="predicted"/>